<dbReference type="Proteomes" id="UP000284177">
    <property type="component" value="Unassembled WGS sequence"/>
</dbReference>
<dbReference type="AlphaFoldDB" id="A0A419T0C7"/>
<reference evidence="3 4" key="1">
    <citation type="submission" date="2016-08" db="EMBL/GenBank/DDBJ databases">
        <title>Novel Firmicutes and Novel Genomes.</title>
        <authorList>
            <person name="Poppleton D.I."/>
            <person name="Gribaldo S."/>
        </authorList>
    </citation>
    <scope>NUCLEOTIDE SEQUENCE [LARGE SCALE GENOMIC DNA]</scope>
    <source>
        <strain evidence="3 4">CTT3</strain>
    </source>
</reference>
<evidence type="ECO:0000259" key="2">
    <source>
        <dbReference type="Pfam" id="PF25538"/>
    </source>
</evidence>
<feature type="compositionally biased region" description="Acidic residues" evidence="1">
    <location>
        <begin position="227"/>
        <end position="251"/>
    </location>
</feature>
<dbReference type="InterPro" id="IPR057682">
    <property type="entry name" value="DUF7922"/>
</dbReference>
<proteinExistence type="predicted"/>
<feature type="region of interest" description="Disordered" evidence="1">
    <location>
        <begin position="227"/>
        <end position="309"/>
    </location>
</feature>
<evidence type="ECO:0000313" key="4">
    <source>
        <dbReference type="Proteomes" id="UP000284177"/>
    </source>
</evidence>
<gene>
    <name evidence="3" type="ORF">BET03_13170</name>
</gene>
<dbReference type="RefSeq" id="WP_120169843.1">
    <property type="nucleotide sequence ID" value="NZ_MCIB01000027.1"/>
</dbReference>
<evidence type="ECO:0000256" key="1">
    <source>
        <dbReference type="SAM" id="MobiDB-lite"/>
    </source>
</evidence>
<name>A0A419T0C7_9FIRM</name>
<accession>A0A419T0C7</accession>
<feature type="compositionally biased region" description="Basic and acidic residues" evidence="1">
    <location>
        <begin position="281"/>
        <end position="303"/>
    </location>
</feature>
<evidence type="ECO:0000313" key="3">
    <source>
        <dbReference type="EMBL" id="RKD30903.1"/>
    </source>
</evidence>
<dbReference type="OrthoDB" id="1705475at2"/>
<feature type="compositionally biased region" description="Acidic residues" evidence="1">
    <location>
        <begin position="260"/>
        <end position="280"/>
    </location>
</feature>
<protein>
    <recommendedName>
        <fullName evidence="2">DUF7922 domain-containing protein</fullName>
    </recommendedName>
</protein>
<dbReference type="Pfam" id="PF25538">
    <property type="entry name" value="DUF7922"/>
    <property type="match status" value="1"/>
</dbReference>
<dbReference type="EMBL" id="MCIB01000027">
    <property type="protein sequence ID" value="RKD30903.1"/>
    <property type="molecule type" value="Genomic_DNA"/>
</dbReference>
<keyword evidence="4" id="KW-1185">Reference proteome</keyword>
<organism evidence="3 4">
    <name type="scientific">Thermohalobacter berrensis</name>
    <dbReference type="NCBI Taxonomy" id="99594"/>
    <lineage>
        <taxon>Bacteria</taxon>
        <taxon>Bacillati</taxon>
        <taxon>Bacillota</taxon>
        <taxon>Tissierellia</taxon>
        <taxon>Tissierellales</taxon>
        <taxon>Thermohalobacteraceae</taxon>
        <taxon>Thermohalobacter</taxon>
    </lineage>
</organism>
<comment type="caution">
    <text evidence="3">The sequence shown here is derived from an EMBL/GenBank/DDBJ whole genome shotgun (WGS) entry which is preliminary data.</text>
</comment>
<sequence>MPNKRTYMRKFIILEPTENMYYKDKPKGYAKIEVRNGKGKIFFNVEKLKDVHSSNKAYKGYLLSNQKERVVQVDIGTIVINDKGKGSVQWKFDPNSVGGTGLSIDNFNTVLVRLYSVNGEDKELKVPLVGYINEKDDSLDRLAVEIKRESEKDRIEKMETEIEEVDEEEVEKLQETGEIEEGENIEEVEDEEKIENLKESQEFKEEEKIDIKEIEDDIEELREDLKEIEEDMGEDEIIEDESDELEKDETEEVKVKKETEEVEVNEIEDVNEDNSEDDEIEKSNNEENNKSKYTRHEKSDRSYSQKNMYPNNMNKYYEEFKNRNYGYPEGAKNYTKQLANYTKNILRFFERVEPFRKRLSNYTWWKIEYDRKSFYRGFLPFYNYIVNMYYPYPFMPHIATCPKLIKKYGHYIFGIVKKGDDIKYYVYGIPGRFTRDEQPYRGMTGFKTWIESRRRGRERIGYWLLHIDPATGRIVTPLSPTPPR</sequence>
<feature type="domain" description="DUF7922" evidence="2">
    <location>
        <begin position="7"/>
        <end position="135"/>
    </location>
</feature>